<dbReference type="HOGENOM" id="CLU_3102327_0_0_10"/>
<sequence>MPRYDNIVVLLRQHCCPATATLLFCYGNIVVLLRQHRCPAVNVESNCSMPR</sequence>
<gene>
    <name evidence="1" type="ORF">HMPREF0673_02054</name>
</gene>
<dbReference type="EMBL" id="AFZZ01000175">
    <property type="protein sequence ID" value="EHJ38374.1"/>
    <property type="molecule type" value="Genomic_DNA"/>
</dbReference>
<dbReference type="Proteomes" id="UP000004407">
    <property type="component" value="Unassembled WGS sequence"/>
</dbReference>
<dbReference type="AlphaFoldDB" id="G6AZJ0"/>
<organism evidence="1 2">
    <name type="scientific">Leyella stercorea DSM 18206</name>
    <dbReference type="NCBI Taxonomy" id="1002367"/>
    <lineage>
        <taxon>Bacteria</taxon>
        <taxon>Pseudomonadati</taxon>
        <taxon>Bacteroidota</taxon>
        <taxon>Bacteroidia</taxon>
        <taxon>Bacteroidales</taxon>
        <taxon>Prevotellaceae</taxon>
        <taxon>Leyella</taxon>
    </lineage>
</organism>
<protein>
    <submittedName>
        <fullName evidence="1">Uncharacterized protein</fullName>
    </submittedName>
</protein>
<accession>G6AZJ0</accession>
<evidence type="ECO:0000313" key="1">
    <source>
        <dbReference type="EMBL" id="EHJ38374.1"/>
    </source>
</evidence>
<evidence type="ECO:0000313" key="2">
    <source>
        <dbReference type="Proteomes" id="UP000004407"/>
    </source>
</evidence>
<comment type="caution">
    <text evidence="1">The sequence shown here is derived from an EMBL/GenBank/DDBJ whole genome shotgun (WGS) entry which is preliminary data.</text>
</comment>
<name>G6AZJ0_9BACT</name>
<reference evidence="1 2" key="1">
    <citation type="submission" date="2011-08" db="EMBL/GenBank/DDBJ databases">
        <authorList>
            <person name="Weinstock G."/>
            <person name="Sodergren E."/>
            <person name="Clifton S."/>
            <person name="Fulton L."/>
            <person name="Fulton B."/>
            <person name="Courtney L."/>
            <person name="Fronick C."/>
            <person name="Harrison M."/>
            <person name="Strong C."/>
            <person name="Farmer C."/>
            <person name="Delahaunty K."/>
            <person name="Markovic C."/>
            <person name="Hall O."/>
            <person name="Minx P."/>
            <person name="Tomlinson C."/>
            <person name="Mitreva M."/>
            <person name="Hou S."/>
            <person name="Chen J."/>
            <person name="Wollam A."/>
            <person name="Pepin K.H."/>
            <person name="Johnson M."/>
            <person name="Bhonagiri V."/>
            <person name="Zhang X."/>
            <person name="Suruliraj S."/>
            <person name="Warren W."/>
            <person name="Chinwalla A."/>
            <person name="Mardis E.R."/>
            <person name="Wilson R.K."/>
        </authorList>
    </citation>
    <scope>NUCLEOTIDE SEQUENCE [LARGE SCALE GENOMIC DNA]</scope>
    <source>
        <strain evidence="1 2">DSM 18206</strain>
    </source>
</reference>
<proteinExistence type="predicted"/>